<feature type="compositionally biased region" description="Polar residues" evidence="2">
    <location>
        <begin position="1007"/>
        <end position="1017"/>
    </location>
</feature>
<evidence type="ECO:0000313" key="4">
    <source>
        <dbReference type="EMBL" id="PWA94498.1"/>
    </source>
</evidence>
<feature type="compositionally biased region" description="Polar residues" evidence="2">
    <location>
        <begin position="1074"/>
        <end position="1083"/>
    </location>
</feature>
<evidence type="ECO:0000259" key="3">
    <source>
        <dbReference type="Pfam" id="PF16900"/>
    </source>
</evidence>
<keyword evidence="4" id="KW-0547">Nucleotide-binding</keyword>
<dbReference type="OrthoDB" id="696691at2759"/>
<dbReference type="PANTHER" id="PTHR45786:SF74">
    <property type="entry name" value="ATP-DEPENDENT DNA HELICASE"/>
    <property type="match status" value="1"/>
</dbReference>
<dbReference type="EMBL" id="PKPP01000310">
    <property type="protein sequence ID" value="PWA94498.1"/>
    <property type="molecule type" value="Genomic_DNA"/>
</dbReference>
<keyword evidence="1" id="KW-0238">DNA-binding</keyword>
<dbReference type="InterPro" id="IPR012340">
    <property type="entry name" value="NA-bd_OB-fold"/>
</dbReference>
<feature type="compositionally biased region" description="Polar residues" evidence="2">
    <location>
        <begin position="1053"/>
        <end position="1067"/>
    </location>
</feature>
<name>A0A2U1Q919_ARTAN</name>
<keyword evidence="4" id="KW-0067">ATP-binding</keyword>
<dbReference type="Gene3D" id="2.40.50.140">
    <property type="entry name" value="Nucleic acid-binding proteins"/>
    <property type="match status" value="2"/>
</dbReference>
<dbReference type="AlphaFoldDB" id="A0A2U1Q919"/>
<feature type="region of interest" description="Disordered" evidence="2">
    <location>
        <begin position="271"/>
        <end position="297"/>
    </location>
</feature>
<dbReference type="InterPro" id="IPR031657">
    <property type="entry name" value="REPA_OB_2"/>
</dbReference>
<dbReference type="PANTHER" id="PTHR45786">
    <property type="entry name" value="DNA BINDING PROTEIN-LIKE"/>
    <property type="match status" value="1"/>
</dbReference>
<keyword evidence="5" id="KW-1185">Reference proteome</keyword>
<feature type="compositionally biased region" description="Polar residues" evidence="2">
    <location>
        <begin position="972"/>
        <end position="990"/>
    </location>
</feature>
<organism evidence="4 5">
    <name type="scientific">Artemisia annua</name>
    <name type="common">Sweet wormwood</name>
    <dbReference type="NCBI Taxonomy" id="35608"/>
    <lineage>
        <taxon>Eukaryota</taxon>
        <taxon>Viridiplantae</taxon>
        <taxon>Streptophyta</taxon>
        <taxon>Embryophyta</taxon>
        <taxon>Tracheophyta</taxon>
        <taxon>Spermatophyta</taxon>
        <taxon>Magnoliopsida</taxon>
        <taxon>eudicotyledons</taxon>
        <taxon>Gunneridae</taxon>
        <taxon>Pentapetalae</taxon>
        <taxon>asterids</taxon>
        <taxon>campanulids</taxon>
        <taxon>Asterales</taxon>
        <taxon>Asteraceae</taxon>
        <taxon>Asteroideae</taxon>
        <taxon>Anthemideae</taxon>
        <taxon>Artemisiinae</taxon>
        <taxon>Artemisia</taxon>
    </lineage>
</organism>
<dbReference type="STRING" id="35608.A0A2U1Q919"/>
<dbReference type="SUPFAM" id="SSF50249">
    <property type="entry name" value="Nucleic acid-binding proteins"/>
    <property type="match status" value="1"/>
</dbReference>
<evidence type="ECO:0000256" key="2">
    <source>
        <dbReference type="SAM" id="MobiDB-lite"/>
    </source>
</evidence>
<dbReference type="GO" id="GO:0003677">
    <property type="term" value="F:DNA binding"/>
    <property type="evidence" value="ECO:0007669"/>
    <property type="project" value="UniProtKB-KW"/>
</dbReference>
<comment type="caution">
    <text evidence="4">The sequence shown here is derived from an EMBL/GenBank/DDBJ whole genome shotgun (WGS) entry which is preliminary data.</text>
</comment>
<feature type="region of interest" description="Disordered" evidence="2">
    <location>
        <begin position="970"/>
        <end position="1025"/>
    </location>
</feature>
<dbReference type="CDD" id="cd04481">
    <property type="entry name" value="RPA1_DBD_B_like"/>
    <property type="match status" value="1"/>
</dbReference>
<dbReference type="Proteomes" id="UP000245207">
    <property type="component" value="Unassembled WGS sequence"/>
</dbReference>
<feature type="compositionally biased region" description="Polar residues" evidence="2">
    <location>
        <begin position="606"/>
        <end position="625"/>
    </location>
</feature>
<feature type="region of interest" description="Disordered" evidence="2">
    <location>
        <begin position="1049"/>
        <end position="1083"/>
    </location>
</feature>
<evidence type="ECO:0000313" key="5">
    <source>
        <dbReference type="Proteomes" id="UP000245207"/>
    </source>
</evidence>
<protein>
    <submittedName>
        <fullName evidence="4">Helitron helicase-like domain-containing protein</fullName>
    </submittedName>
</protein>
<keyword evidence="4" id="KW-0378">Hydrolase</keyword>
<dbReference type="Pfam" id="PF16900">
    <property type="entry name" value="REPA_OB_2"/>
    <property type="match status" value="1"/>
</dbReference>
<keyword evidence="4" id="KW-0347">Helicase</keyword>
<gene>
    <name evidence="4" type="ORF">CTI12_AA060210</name>
</gene>
<reference evidence="4 5" key="1">
    <citation type="journal article" date="2018" name="Mol. Plant">
        <title>The genome of Artemisia annua provides insight into the evolution of Asteraceae family and artemisinin biosynthesis.</title>
        <authorList>
            <person name="Shen Q."/>
            <person name="Zhang L."/>
            <person name="Liao Z."/>
            <person name="Wang S."/>
            <person name="Yan T."/>
            <person name="Shi P."/>
            <person name="Liu M."/>
            <person name="Fu X."/>
            <person name="Pan Q."/>
            <person name="Wang Y."/>
            <person name="Lv Z."/>
            <person name="Lu X."/>
            <person name="Zhang F."/>
            <person name="Jiang W."/>
            <person name="Ma Y."/>
            <person name="Chen M."/>
            <person name="Hao X."/>
            <person name="Li L."/>
            <person name="Tang Y."/>
            <person name="Lv G."/>
            <person name="Zhou Y."/>
            <person name="Sun X."/>
            <person name="Brodelius P.E."/>
            <person name="Rose J.K.C."/>
            <person name="Tang K."/>
        </authorList>
    </citation>
    <scope>NUCLEOTIDE SEQUENCE [LARGE SCALE GENOMIC DNA]</scope>
    <source>
        <strain evidence="5">cv. Huhao1</strain>
        <tissue evidence="4">Leaf</tissue>
    </source>
</reference>
<evidence type="ECO:0000256" key="1">
    <source>
        <dbReference type="ARBA" id="ARBA00023125"/>
    </source>
</evidence>
<sequence>MDSKNYVLNGHSQFSSSLSVGRVCEPHARTVVETSDAVGLRNVGCLCVSDGVAETSACDAINCKRKCPCLADVGETVLENRGTSASHVSPRSTGCGDCRRSPHDVWQPETFFPASARERVQPHVSAASFACADSDAEHSSVILDFGAGIVRHETFAELEGIEFADDTVRRVPARRISSSAGHVVEQHDRRKRVRLPSDASLDERPSQRRRMRPRNMHSQTILQQAREETVTATEALPHSQPPVTSHASGSSYVDGCGIACAAPVAQAPHVASNTTPSFSVPGEPSNSAQRSFPQTHRTGAPEQYVKFGPCNCVCSKCHALFWYEERLSTSTRRSGPLYHRCCMGGKVRLFLPRRYPEYIQELFSDPHFLANIRAYNQMFSMTSLGATIDESVNVGRGPYVIKVSGQIYHRIGRFCPLPGESPRFLQLYIYETYKEVANRLANFEKNGLSDLRPDIVQGLIELLDTHNALVQLFRTARDKLLDADVPEFKIKLFSVVGSSQHELPTADEVGAIVFDSGSDSVTDFDVVIQRYSGDPERINKLHPAYMSLHFPLLFIFGEQGYHPDLKLIDVADSCSEGTRRMSMDAYYAYLLHDRFDRQICEKNMETTANVPPGSTTSRTGQATQQSHDKGKGILIEEEVADLRNLKPHDLNKPLEIKVFKKWASRNVPDPNPTCLCFILLDKQGGAIQANVQIWDMKEFDSKLDVGACYRIEAYGYYIGIVRDVGNIRESSDSMTNRISRRNIDIQNLNGNTIVFTLWNEQAIGFPVSLCSQVEQPPIIAITSCWAKRFGGGVQLSATPATTYYINPQIPETDYIRTMYEQYIGPLPPLPPPVPDVGEDEPEPPQPHMQIQALQAIKPETNALRPFVIQAMITNIDETQGCYNFKATLTDMTGSIVITCFSPEANSLLLPVTELLSYVSNPDPYILPDIIKDLENTEHIFTVHIAPGGRTGNTKYILDHAQDVPRLALPEIPTTTDQPEPPTSVTQQPSETLLPETPVTQPRHEQPATPTEITTSELTPPPRTDESIHKAEYHTEASSGTVHRRLFAQHLEQTDQQDITSTNVSSEENVAVPVTNRQQQPTDA</sequence>
<proteinExistence type="predicted"/>
<feature type="region of interest" description="Disordered" evidence="2">
    <location>
        <begin position="606"/>
        <end position="628"/>
    </location>
</feature>
<accession>A0A2U1Q919</accession>
<feature type="domain" description="Replication protein A OB" evidence="3">
    <location>
        <begin position="718"/>
        <end position="806"/>
    </location>
</feature>
<feature type="region of interest" description="Disordered" evidence="2">
    <location>
        <begin position="177"/>
        <end position="248"/>
    </location>
</feature>
<dbReference type="GO" id="GO:0004386">
    <property type="term" value="F:helicase activity"/>
    <property type="evidence" value="ECO:0007669"/>
    <property type="project" value="UniProtKB-KW"/>
</dbReference>